<sequence length="532" mass="57743">MCVMIHGKWVRGLKGAGHQEKKTLAGAALGGFSAFKQGGLAALRDHAAASAASAASALPLAGFQNDRGDLVGALKIPVGRRLACAEEDGGPNWLQLLDVQGQHVKGQLMVDFPKPPSAPAAPVEKPREQPPKVPSNTPPQELPSHAWESHKAVPSAASKTEHEAESSTSEGPMPMSPPTVPMSSASSSADGEADPALLAEALAEQLSQLNLPKLEMAPMEWCPQSDQEGNDSFSASNGSEVNIFNINEAGRTSRAQVLRDQLLRWSAKAAPWRFSRRLQSAFDPEARQGRREVRKWRQWHEVFCLLNEIEQHLHDVVNGLRQADSSMRRLCRSHGSDLLQEASRLPAFLCDAALYYKSEAGVPGKVEDKLSQLERVADDFRAISMEPADAAEVGGERQELRESEDLQIDIAVLLESTLMAASQALGEYKKMHCRLELVAKEYEPICRLELSNASRPATFLPLLAEDATIALPEQAIAWAHDFSQLVDGASQSLTTLVRELNSRKQHLCSCVGELRALLLRRAAGGDPTVPEG</sequence>
<feature type="region of interest" description="Disordered" evidence="1">
    <location>
        <begin position="109"/>
        <end position="193"/>
    </location>
</feature>
<gene>
    <name evidence="2" type="primary">Kcnh2</name>
    <name evidence="2" type="ORF">SNAT2548_LOCUS21351</name>
</gene>
<evidence type="ECO:0000313" key="2">
    <source>
        <dbReference type="EMBL" id="CAE7391758.1"/>
    </source>
</evidence>
<evidence type="ECO:0000256" key="1">
    <source>
        <dbReference type="SAM" id="MobiDB-lite"/>
    </source>
</evidence>
<keyword evidence="3" id="KW-1185">Reference proteome</keyword>
<dbReference type="AlphaFoldDB" id="A0A812Q4F1"/>
<name>A0A812Q4F1_9DINO</name>
<dbReference type="Proteomes" id="UP000604046">
    <property type="component" value="Unassembled WGS sequence"/>
</dbReference>
<feature type="compositionally biased region" description="Low complexity" evidence="1">
    <location>
        <begin position="181"/>
        <end position="193"/>
    </location>
</feature>
<reference evidence="2" key="1">
    <citation type="submission" date="2021-02" db="EMBL/GenBank/DDBJ databases">
        <authorList>
            <person name="Dougan E. K."/>
            <person name="Rhodes N."/>
            <person name="Thang M."/>
            <person name="Chan C."/>
        </authorList>
    </citation>
    <scope>NUCLEOTIDE SEQUENCE</scope>
</reference>
<dbReference type="OrthoDB" id="447854at2759"/>
<protein>
    <submittedName>
        <fullName evidence="2">Kcnh2 protein</fullName>
    </submittedName>
</protein>
<evidence type="ECO:0000313" key="3">
    <source>
        <dbReference type="Proteomes" id="UP000604046"/>
    </source>
</evidence>
<feature type="compositionally biased region" description="Pro residues" evidence="1">
    <location>
        <begin position="131"/>
        <end position="141"/>
    </location>
</feature>
<organism evidence="2 3">
    <name type="scientific">Symbiodinium natans</name>
    <dbReference type="NCBI Taxonomy" id="878477"/>
    <lineage>
        <taxon>Eukaryota</taxon>
        <taxon>Sar</taxon>
        <taxon>Alveolata</taxon>
        <taxon>Dinophyceae</taxon>
        <taxon>Suessiales</taxon>
        <taxon>Symbiodiniaceae</taxon>
        <taxon>Symbiodinium</taxon>
    </lineage>
</organism>
<dbReference type="EMBL" id="CAJNDS010002248">
    <property type="protein sequence ID" value="CAE7391758.1"/>
    <property type="molecule type" value="Genomic_DNA"/>
</dbReference>
<proteinExistence type="predicted"/>
<accession>A0A812Q4F1</accession>
<comment type="caution">
    <text evidence="2">The sequence shown here is derived from an EMBL/GenBank/DDBJ whole genome shotgun (WGS) entry which is preliminary data.</text>
</comment>